<reference evidence="3 4" key="1">
    <citation type="submission" date="2017-03" db="EMBL/GenBank/DDBJ databases">
        <title>Draft Genome sequence of Marispirochaeta sp. strain JC444.</title>
        <authorList>
            <person name="Shivani Y."/>
            <person name="Subhash Y."/>
            <person name="Sasikala C."/>
            <person name="Ramana C."/>
        </authorList>
    </citation>
    <scope>NUCLEOTIDE SEQUENCE [LARGE SCALE GENOMIC DNA]</scope>
    <source>
        <strain evidence="3 4">JC444</strain>
    </source>
</reference>
<dbReference type="PIRSF" id="PIRSF004553">
    <property type="entry name" value="CHP00095"/>
    <property type="match status" value="1"/>
</dbReference>
<dbReference type="OrthoDB" id="9803017at2"/>
<dbReference type="PANTHER" id="PTHR43542:SF1">
    <property type="entry name" value="METHYLTRANSFERASE"/>
    <property type="match status" value="1"/>
</dbReference>
<keyword evidence="4" id="KW-1185">Reference proteome</keyword>
<gene>
    <name evidence="3" type="ORF">B4O97_00695</name>
</gene>
<dbReference type="Pfam" id="PF03602">
    <property type="entry name" value="Cons_hypoth95"/>
    <property type="match status" value="1"/>
</dbReference>
<dbReference type="STRING" id="1963862.B4O97_00695"/>
<dbReference type="GO" id="GO:0008168">
    <property type="term" value="F:methyltransferase activity"/>
    <property type="evidence" value="ECO:0007669"/>
    <property type="project" value="UniProtKB-KW"/>
</dbReference>
<sequence length="175" mass="19710">MRVTGGRYRGRTVKCPKGVIRPAMDRMRESLFNILGNISGESFLDLFSGSGVVGIEAASRGAEPVVLVEKDRGKRPVLLENISMVETPIRAHIMGAEHFLKTGDSLFDYIYLDPPFPLGGKKEFIQMAEGRLEDDGLLMIHFPEEDDPGETTGRLVRFDLRLFGRSRLGFYRFRD</sequence>
<dbReference type="InterPro" id="IPR004398">
    <property type="entry name" value="RNA_MeTrfase_RsmD"/>
</dbReference>
<dbReference type="PANTHER" id="PTHR43542">
    <property type="entry name" value="METHYLTRANSFERASE"/>
    <property type="match status" value="1"/>
</dbReference>
<dbReference type="SUPFAM" id="SSF53335">
    <property type="entry name" value="S-adenosyl-L-methionine-dependent methyltransferases"/>
    <property type="match status" value="1"/>
</dbReference>
<evidence type="ECO:0000256" key="1">
    <source>
        <dbReference type="ARBA" id="ARBA00022603"/>
    </source>
</evidence>
<dbReference type="CDD" id="cd02440">
    <property type="entry name" value="AdoMet_MTases"/>
    <property type="match status" value="1"/>
</dbReference>
<dbReference type="GO" id="GO:0003676">
    <property type="term" value="F:nucleic acid binding"/>
    <property type="evidence" value="ECO:0007669"/>
    <property type="project" value="InterPro"/>
</dbReference>
<accession>A0A1Y1S2V2</accession>
<dbReference type="NCBIfam" id="TIGR00095">
    <property type="entry name" value="16S rRNA (guanine(966)-N(2))-methyltransferase RsmD"/>
    <property type="match status" value="1"/>
</dbReference>
<evidence type="ECO:0000256" key="2">
    <source>
        <dbReference type="ARBA" id="ARBA00022679"/>
    </source>
</evidence>
<dbReference type="InterPro" id="IPR029063">
    <property type="entry name" value="SAM-dependent_MTases_sf"/>
</dbReference>
<keyword evidence="1 3" id="KW-0489">Methyltransferase</keyword>
<dbReference type="Gene3D" id="3.40.50.150">
    <property type="entry name" value="Vaccinia Virus protein VP39"/>
    <property type="match status" value="1"/>
</dbReference>
<organism evidence="3 4">
    <name type="scientific">Marispirochaeta aestuarii</name>
    <dbReference type="NCBI Taxonomy" id="1963862"/>
    <lineage>
        <taxon>Bacteria</taxon>
        <taxon>Pseudomonadati</taxon>
        <taxon>Spirochaetota</taxon>
        <taxon>Spirochaetia</taxon>
        <taxon>Spirochaetales</taxon>
        <taxon>Spirochaetaceae</taxon>
        <taxon>Marispirochaeta</taxon>
    </lineage>
</organism>
<dbReference type="EMBL" id="MWQY01000001">
    <property type="protein sequence ID" value="ORC38308.1"/>
    <property type="molecule type" value="Genomic_DNA"/>
</dbReference>
<dbReference type="GO" id="GO:0031167">
    <property type="term" value="P:rRNA methylation"/>
    <property type="evidence" value="ECO:0007669"/>
    <property type="project" value="InterPro"/>
</dbReference>
<protein>
    <submittedName>
        <fullName evidence="3">16S rRNA (Guanine(966)-N(2))-methyltransferase RsmD</fullName>
    </submittedName>
</protein>
<dbReference type="AlphaFoldDB" id="A0A1Y1S2V2"/>
<comment type="caution">
    <text evidence="3">The sequence shown here is derived from an EMBL/GenBank/DDBJ whole genome shotgun (WGS) entry which is preliminary data.</text>
</comment>
<keyword evidence="2 3" id="KW-0808">Transferase</keyword>
<dbReference type="InterPro" id="IPR002052">
    <property type="entry name" value="DNA_methylase_N6_adenine_CS"/>
</dbReference>
<dbReference type="Proteomes" id="UP000192343">
    <property type="component" value="Unassembled WGS sequence"/>
</dbReference>
<dbReference type="RefSeq" id="WP_083047308.1">
    <property type="nucleotide sequence ID" value="NZ_MWQY01000001.1"/>
</dbReference>
<evidence type="ECO:0000313" key="3">
    <source>
        <dbReference type="EMBL" id="ORC38308.1"/>
    </source>
</evidence>
<name>A0A1Y1S2V2_9SPIO</name>
<proteinExistence type="predicted"/>
<dbReference type="PROSITE" id="PS00092">
    <property type="entry name" value="N6_MTASE"/>
    <property type="match status" value="1"/>
</dbReference>
<evidence type="ECO:0000313" key="4">
    <source>
        <dbReference type="Proteomes" id="UP000192343"/>
    </source>
</evidence>